<accession>A0A9D3Y210</accession>
<reference evidence="1" key="2">
    <citation type="submission" date="2020-11" db="EMBL/GenBank/DDBJ databases">
        <authorList>
            <person name="McCartney M.A."/>
            <person name="Auch B."/>
            <person name="Kono T."/>
            <person name="Mallez S."/>
            <person name="Becker A."/>
            <person name="Gohl D.M."/>
            <person name="Silverstein K.A.T."/>
            <person name="Koren S."/>
            <person name="Bechman K.B."/>
            <person name="Herman A."/>
            <person name="Abrahante J.E."/>
            <person name="Garbe J."/>
        </authorList>
    </citation>
    <scope>NUCLEOTIDE SEQUENCE</scope>
    <source>
        <strain evidence="1">Duluth1</strain>
        <tissue evidence="1">Whole animal</tissue>
    </source>
</reference>
<dbReference type="Proteomes" id="UP000828390">
    <property type="component" value="Unassembled WGS sequence"/>
</dbReference>
<gene>
    <name evidence="1" type="ORF">DPMN_191583</name>
</gene>
<dbReference type="AlphaFoldDB" id="A0A9D3Y210"/>
<name>A0A9D3Y210_DREPO</name>
<protein>
    <submittedName>
        <fullName evidence="1">Uncharacterized protein</fullName>
    </submittedName>
</protein>
<organism evidence="1 2">
    <name type="scientific">Dreissena polymorpha</name>
    <name type="common">Zebra mussel</name>
    <name type="synonym">Mytilus polymorpha</name>
    <dbReference type="NCBI Taxonomy" id="45954"/>
    <lineage>
        <taxon>Eukaryota</taxon>
        <taxon>Metazoa</taxon>
        <taxon>Spiralia</taxon>
        <taxon>Lophotrochozoa</taxon>
        <taxon>Mollusca</taxon>
        <taxon>Bivalvia</taxon>
        <taxon>Autobranchia</taxon>
        <taxon>Heteroconchia</taxon>
        <taxon>Euheterodonta</taxon>
        <taxon>Imparidentia</taxon>
        <taxon>Neoheterodontei</taxon>
        <taxon>Myida</taxon>
        <taxon>Dreissenoidea</taxon>
        <taxon>Dreissenidae</taxon>
        <taxon>Dreissena</taxon>
    </lineage>
</organism>
<dbReference type="EMBL" id="JAIWYP010000024">
    <property type="protein sequence ID" value="KAH3692227.1"/>
    <property type="molecule type" value="Genomic_DNA"/>
</dbReference>
<evidence type="ECO:0000313" key="1">
    <source>
        <dbReference type="EMBL" id="KAH3692227.1"/>
    </source>
</evidence>
<proteinExistence type="predicted"/>
<keyword evidence="2" id="KW-1185">Reference proteome</keyword>
<reference evidence="1" key="1">
    <citation type="journal article" date="2019" name="bioRxiv">
        <title>The Genome of the Zebra Mussel, Dreissena polymorpha: A Resource for Invasive Species Research.</title>
        <authorList>
            <person name="McCartney M.A."/>
            <person name="Auch B."/>
            <person name="Kono T."/>
            <person name="Mallez S."/>
            <person name="Zhang Y."/>
            <person name="Obille A."/>
            <person name="Becker A."/>
            <person name="Abrahante J.E."/>
            <person name="Garbe J."/>
            <person name="Badalamenti J.P."/>
            <person name="Herman A."/>
            <person name="Mangelson H."/>
            <person name="Liachko I."/>
            <person name="Sullivan S."/>
            <person name="Sone E.D."/>
            <person name="Koren S."/>
            <person name="Silverstein K.A.T."/>
            <person name="Beckman K.B."/>
            <person name="Gohl D.M."/>
        </authorList>
    </citation>
    <scope>NUCLEOTIDE SEQUENCE</scope>
    <source>
        <strain evidence="1">Duluth1</strain>
        <tissue evidence="1">Whole animal</tissue>
    </source>
</reference>
<sequence length="103" mass="11473">MSLLKIKKSRLDYELGGAQWNTSSTSETLFNTCKSNVGSSTNSSTERECWTACGMILRGIKIDEGLMKFIKKLYENASDTVLFNEQMGDFVRTTVGVRLTCSV</sequence>
<comment type="caution">
    <text evidence="1">The sequence shown here is derived from an EMBL/GenBank/DDBJ whole genome shotgun (WGS) entry which is preliminary data.</text>
</comment>
<evidence type="ECO:0000313" key="2">
    <source>
        <dbReference type="Proteomes" id="UP000828390"/>
    </source>
</evidence>